<evidence type="ECO:0000256" key="4">
    <source>
        <dbReference type="ARBA" id="ARBA00012173"/>
    </source>
</evidence>
<keyword evidence="8" id="KW-0274">FAD</keyword>
<accession>A0A8I0DQD2</accession>
<comment type="similarity">
    <text evidence="3">Belongs to the FAD-dependent oxidoreductase 2 family. NadB subfamily.</text>
</comment>
<proteinExistence type="inferred from homology"/>
<dbReference type="AlphaFoldDB" id="A0A8I0DQD2"/>
<name>A0A8I0DQD2_9FIRM</name>
<dbReference type="GO" id="GO:0034628">
    <property type="term" value="P:'de novo' NAD+ biosynthetic process from L-aspartate"/>
    <property type="evidence" value="ECO:0007669"/>
    <property type="project" value="TreeGrafter"/>
</dbReference>
<dbReference type="PANTHER" id="PTHR42716:SF2">
    <property type="entry name" value="L-ASPARTATE OXIDASE, CHLOROPLASTIC"/>
    <property type="match status" value="1"/>
</dbReference>
<evidence type="ECO:0000259" key="12">
    <source>
        <dbReference type="Pfam" id="PF00890"/>
    </source>
</evidence>
<evidence type="ECO:0000256" key="1">
    <source>
        <dbReference type="ARBA" id="ARBA00001974"/>
    </source>
</evidence>
<evidence type="ECO:0000256" key="8">
    <source>
        <dbReference type="ARBA" id="ARBA00022827"/>
    </source>
</evidence>
<dbReference type="Proteomes" id="UP000652847">
    <property type="component" value="Unassembled WGS sequence"/>
</dbReference>
<dbReference type="InterPro" id="IPR036188">
    <property type="entry name" value="FAD/NAD-bd_sf"/>
</dbReference>
<dbReference type="RefSeq" id="WP_186901803.1">
    <property type="nucleotide sequence ID" value="NZ_JACOOT010000038.1"/>
</dbReference>
<feature type="domain" description="FAD-dependent oxidoreductase 2 FAD-binding" evidence="12">
    <location>
        <begin position="4"/>
        <end position="369"/>
    </location>
</feature>
<evidence type="ECO:0000256" key="7">
    <source>
        <dbReference type="ARBA" id="ARBA00022642"/>
    </source>
</evidence>
<evidence type="ECO:0000256" key="3">
    <source>
        <dbReference type="ARBA" id="ARBA00008562"/>
    </source>
</evidence>
<dbReference type="EMBL" id="JACOOT010000038">
    <property type="protein sequence ID" value="MBC5652549.1"/>
    <property type="molecule type" value="Genomic_DNA"/>
</dbReference>
<dbReference type="InterPro" id="IPR005288">
    <property type="entry name" value="NadB"/>
</dbReference>
<reference evidence="13 14" key="1">
    <citation type="submission" date="2020-08" db="EMBL/GenBank/DDBJ databases">
        <title>Genome public.</title>
        <authorList>
            <person name="Liu C."/>
            <person name="Sun Q."/>
        </authorList>
    </citation>
    <scope>NUCLEOTIDE SEQUENCE [LARGE SCALE GENOMIC DNA]</scope>
    <source>
        <strain evidence="13 14">BX17</strain>
    </source>
</reference>
<evidence type="ECO:0000256" key="2">
    <source>
        <dbReference type="ARBA" id="ARBA00004950"/>
    </source>
</evidence>
<dbReference type="Pfam" id="PF00890">
    <property type="entry name" value="FAD_binding_2"/>
    <property type="match status" value="1"/>
</dbReference>
<gene>
    <name evidence="13" type="ORF">H8S54_15925</name>
</gene>
<keyword evidence="14" id="KW-1185">Reference proteome</keyword>
<dbReference type="GO" id="GO:0033765">
    <property type="term" value="F:steroid dehydrogenase activity, acting on the CH-CH group of donors"/>
    <property type="evidence" value="ECO:0007669"/>
    <property type="project" value="UniProtKB-ARBA"/>
</dbReference>
<comment type="caution">
    <text evidence="13">The sequence shown here is derived from an EMBL/GenBank/DDBJ whole genome shotgun (WGS) entry which is preliminary data.</text>
</comment>
<dbReference type="GO" id="GO:0008734">
    <property type="term" value="F:L-aspartate oxidase activity"/>
    <property type="evidence" value="ECO:0007669"/>
    <property type="project" value="UniProtKB-EC"/>
</dbReference>
<dbReference type="InterPro" id="IPR003953">
    <property type="entry name" value="FAD-dep_OxRdtase_2_FAD-bd"/>
</dbReference>
<dbReference type="FunFam" id="3.90.700.10:FF:000002">
    <property type="entry name" value="L-aspartate oxidase"/>
    <property type="match status" value="1"/>
</dbReference>
<keyword evidence="6" id="KW-0285">Flavoprotein</keyword>
<dbReference type="Gene3D" id="3.90.700.10">
    <property type="entry name" value="Succinate dehydrogenase/fumarate reductase flavoprotein, catalytic domain"/>
    <property type="match status" value="1"/>
</dbReference>
<dbReference type="UniPathway" id="UPA00253">
    <property type="reaction ID" value="UER00326"/>
</dbReference>
<evidence type="ECO:0000256" key="9">
    <source>
        <dbReference type="ARBA" id="ARBA00023002"/>
    </source>
</evidence>
<protein>
    <recommendedName>
        <fullName evidence="5">L-aspartate oxidase</fullName>
        <ecNumber evidence="4">1.4.3.16</ecNumber>
    </recommendedName>
    <alternativeName>
        <fullName evidence="10">Quinolinate synthase B</fullName>
    </alternativeName>
</protein>
<evidence type="ECO:0000313" key="13">
    <source>
        <dbReference type="EMBL" id="MBC5652549.1"/>
    </source>
</evidence>
<dbReference type="PANTHER" id="PTHR42716">
    <property type="entry name" value="L-ASPARTATE OXIDASE"/>
    <property type="match status" value="1"/>
</dbReference>
<dbReference type="Gene3D" id="3.50.50.60">
    <property type="entry name" value="FAD/NAD(P)-binding domain"/>
    <property type="match status" value="1"/>
</dbReference>
<evidence type="ECO:0000256" key="10">
    <source>
        <dbReference type="ARBA" id="ARBA00030386"/>
    </source>
</evidence>
<comment type="cofactor">
    <cofactor evidence="1">
        <name>FAD</name>
        <dbReference type="ChEBI" id="CHEBI:57692"/>
    </cofactor>
</comment>
<comment type="catalytic activity">
    <reaction evidence="11">
        <text>L-aspartate + O2 = iminosuccinate + H2O2</text>
        <dbReference type="Rhea" id="RHEA:25876"/>
        <dbReference type="ChEBI" id="CHEBI:15379"/>
        <dbReference type="ChEBI" id="CHEBI:16240"/>
        <dbReference type="ChEBI" id="CHEBI:29991"/>
        <dbReference type="ChEBI" id="CHEBI:77875"/>
        <dbReference type="EC" id="1.4.3.16"/>
    </reaction>
    <physiologicalReaction direction="left-to-right" evidence="11">
        <dbReference type="Rhea" id="RHEA:25877"/>
    </physiologicalReaction>
</comment>
<keyword evidence="7" id="KW-0662">Pyridine nucleotide biosynthesis</keyword>
<evidence type="ECO:0000256" key="5">
    <source>
        <dbReference type="ARBA" id="ARBA00021901"/>
    </source>
</evidence>
<dbReference type="SUPFAM" id="SSF56425">
    <property type="entry name" value="Succinate dehydrogenase/fumarate reductase flavoprotein, catalytic domain"/>
    <property type="match status" value="1"/>
</dbReference>
<dbReference type="EC" id="1.4.3.16" evidence="4"/>
<evidence type="ECO:0000256" key="6">
    <source>
        <dbReference type="ARBA" id="ARBA00022630"/>
    </source>
</evidence>
<dbReference type="InterPro" id="IPR027477">
    <property type="entry name" value="Succ_DH/fumarate_Rdtase_cat_sf"/>
</dbReference>
<organism evidence="13 14">
    <name type="scientific">Blautia segnis</name>
    <dbReference type="NCBI Taxonomy" id="2763030"/>
    <lineage>
        <taxon>Bacteria</taxon>
        <taxon>Bacillati</taxon>
        <taxon>Bacillota</taxon>
        <taxon>Clostridia</taxon>
        <taxon>Lachnospirales</taxon>
        <taxon>Lachnospiraceae</taxon>
        <taxon>Blautia</taxon>
    </lineage>
</organism>
<keyword evidence="9 13" id="KW-0560">Oxidoreductase</keyword>
<comment type="pathway">
    <text evidence="2">Cofactor biosynthesis; NAD(+) biosynthesis; iminoaspartate from L-aspartate (oxidase route): step 1/1.</text>
</comment>
<dbReference type="SUPFAM" id="SSF51905">
    <property type="entry name" value="FAD/NAD(P)-binding domain"/>
    <property type="match status" value="1"/>
</dbReference>
<evidence type="ECO:0000313" key="14">
    <source>
        <dbReference type="Proteomes" id="UP000652847"/>
    </source>
</evidence>
<evidence type="ECO:0000256" key="11">
    <source>
        <dbReference type="ARBA" id="ARBA00048305"/>
    </source>
</evidence>
<dbReference type="NCBIfam" id="NF004820">
    <property type="entry name" value="PRK06175.1"/>
    <property type="match status" value="1"/>
</dbReference>
<sequence length="470" mass="52529">MKTDILIAGSGCSGLYCALQLPRDKKITIITKSDLTSNDSYLAQGGMCMLKEESDYDSFFEDTMKAGHYENDKKSVEIMIKTSPEVVKDLVSYGARFERNEDGSLSYTKEGAHSTNRIIFHEDVTGKEITSSLLREVQKLSNVELLEYTTMVDILEKDNHCYGAVIRRPDGSLDTVTASCTVMASGGVGGLYRHSTNFRHLTGDSLAIARKHGIELQNPDYVQIHPTTFYTRRPEDRSFLISESVRGEGAKLYDKNMNRFTNELLPRDLLSEKIHEQMAKDGTDFVWEDLRTIPAETLRHHFPNIVEHCREMGYDVFKECIPVVPAQHYFMGGVKVDHQSRSSMENLYVVGEAACNGVHGKNRLASNSLLESLVFAKRAAQDMAKNVFSQTDDAADCGTDSSITEISNTYAAANTADIHDTQITADYLASHVDLHQYEDQQALAEAYHHLATEAITLGANTANRKEFLYV</sequence>